<dbReference type="GO" id="GO:0005737">
    <property type="term" value="C:cytoplasm"/>
    <property type="evidence" value="ECO:0007669"/>
    <property type="project" value="UniProtKB-SubCell"/>
</dbReference>
<keyword evidence="5 13" id="KW-0547">Nucleotide-binding</keyword>
<keyword evidence="7 10" id="KW-0133">Cell shape</keyword>
<dbReference type="NCBIfam" id="NF002378">
    <property type="entry name" value="PRK01372.1"/>
    <property type="match status" value="1"/>
</dbReference>
<keyword evidence="8 10" id="KW-0573">Peptidoglycan synthesis</keyword>
<evidence type="ECO:0000256" key="1">
    <source>
        <dbReference type="ARBA" id="ARBA00004496"/>
    </source>
</evidence>
<evidence type="ECO:0000256" key="10">
    <source>
        <dbReference type="HAMAP-Rule" id="MF_00047"/>
    </source>
</evidence>
<evidence type="ECO:0000256" key="9">
    <source>
        <dbReference type="ARBA" id="ARBA00023316"/>
    </source>
</evidence>
<proteinExistence type="inferred from homology"/>
<dbReference type="GO" id="GO:0008360">
    <property type="term" value="P:regulation of cell shape"/>
    <property type="evidence" value="ECO:0007669"/>
    <property type="project" value="UniProtKB-KW"/>
</dbReference>
<dbReference type="Gene3D" id="3.40.50.20">
    <property type="match status" value="1"/>
</dbReference>
<evidence type="ECO:0000256" key="8">
    <source>
        <dbReference type="ARBA" id="ARBA00022984"/>
    </source>
</evidence>
<dbReference type="Gene3D" id="3.30.470.20">
    <property type="entry name" value="ATP-grasp fold, B domain"/>
    <property type="match status" value="1"/>
</dbReference>
<feature type="domain" description="ATP-grasp" evidence="14">
    <location>
        <begin position="184"/>
        <end position="375"/>
    </location>
</feature>
<comment type="subcellular location">
    <subcellularLocation>
        <location evidence="1 10">Cytoplasm</location>
    </subcellularLocation>
</comment>
<dbReference type="InterPro" id="IPR011095">
    <property type="entry name" value="Dala_Dala_lig_C"/>
</dbReference>
<keyword evidence="6 13" id="KW-0067">ATP-binding</keyword>
<comment type="cofactor">
    <cofactor evidence="12">
        <name>Mg(2+)</name>
        <dbReference type="ChEBI" id="CHEBI:18420"/>
    </cofactor>
    <cofactor evidence="12">
        <name>Mn(2+)</name>
        <dbReference type="ChEBI" id="CHEBI:29035"/>
    </cofactor>
    <text evidence="12">Binds 2 magnesium or manganese ions per subunit.</text>
</comment>
<evidence type="ECO:0000313" key="16">
    <source>
        <dbReference type="Proteomes" id="UP000001476"/>
    </source>
</evidence>
<dbReference type="AlphaFoldDB" id="C4Z4D3"/>
<dbReference type="PIRSF" id="PIRSF039102">
    <property type="entry name" value="Ddl/VanB"/>
    <property type="match status" value="1"/>
</dbReference>
<dbReference type="NCBIfam" id="TIGR01205">
    <property type="entry name" value="D_ala_D_alaTIGR"/>
    <property type="match status" value="1"/>
</dbReference>
<evidence type="ECO:0000256" key="3">
    <source>
        <dbReference type="ARBA" id="ARBA00022490"/>
    </source>
</evidence>
<dbReference type="Pfam" id="PF07478">
    <property type="entry name" value="Dala_Dala_lig_C"/>
    <property type="match status" value="1"/>
</dbReference>
<feature type="binding site" evidence="12">
    <location>
        <position position="344"/>
    </location>
    <ligand>
        <name>Mg(2+)</name>
        <dbReference type="ChEBI" id="CHEBI:18420"/>
        <label>2</label>
    </ligand>
</feature>
<feature type="binding site" evidence="12">
    <location>
        <position position="329"/>
    </location>
    <ligand>
        <name>Mg(2+)</name>
        <dbReference type="ChEBI" id="CHEBI:18420"/>
        <label>1</label>
    </ligand>
</feature>
<dbReference type="PANTHER" id="PTHR23132:SF23">
    <property type="entry name" value="D-ALANINE--D-ALANINE LIGASE B"/>
    <property type="match status" value="1"/>
</dbReference>
<keyword evidence="4 10" id="KW-0436">Ligase</keyword>
<keyword evidence="12" id="KW-0460">Magnesium</keyword>
<dbReference type="KEGG" id="eel:EUBELI_00604"/>
<organism evidence="15 16">
    <name type="scientific">Lachnospira eligens (strain ATCC 27750 / DSM 3376 / VPI C15-48 / C15-B4)</name>
    <name type="common">Eubacterium eligens</name>
    <dbReference type="NCBI Taxonomy" id="515620"/>
    <lineage>
        <taxon>Bacteria</taxon>
        <taxon>Bacillati</taxon>
        <taxon>Bacillota</taxon>
        <taxon>Clostridia</taxon>
        <taxon>Lachnospirales</taxon>
        <taxon>Lachnospiraceae</taxon>
        <taxon>Lachnospira</taxon>
    </lineage>
</organism>
<dbReference type="HOGENOM" id="CLU_039268_1_1_9"/>
<evidence type="ECO:0000256" key="4">
    <source>
        <dbReference type="ARBA" id="ARBA00022598"/>
    </source>
</evidence>
<dbReference type="GO" id="GO:0005524">
    <property type="term" value="F:ATP binding"/>
    <property type="evidence" value="ECO:0007669"/>
    <property type="project" value="UniProtKB-UniRule"/>
</dbReference>
<keyword evidence="16" id="KW-1185">Reference proteome</keyword>
<comment type="similarity">
    <text evidence="2 10">Belongs to the D-alanine--D-alanine ligase family.</text>
</comment>
<evidence type="ECO:0000256" key="2">
    <source>
        <dbReference type="ARBA" id="ARBA00010871"/>
    </source>
</evidence>
<dbReference type="Gene3D" id="3.30.1490.20">
    <property type="entry name" value="ATP-grasp fold, A domain"/>
    <property type="match status" value="1"/>
</dbReference>
<feature type="binding site" evidence="12">
    <location>
        <position position="342"/>
    </location>
    <ligand>
        <name>Mg(2+)</name>
        <dbReference type="ChEBI" id="CHEBI:18420"/>
        <label>1</label>
    </ligand>
</feature>
<feature type="active site" evidence="11">
    <location>
        <position position="222"/>
    </location>
</feature>
<sequence>MDYINILQLSDNFTKNLQLTKNVNNYVDIVEKFRDKGEIMRIVVLAGGTSTERDVSLVTGYRVCESLRRNGHEANMLDIFLGVDDSEVKTFFTEKNDLGELSDNLKKKTADIPAEVKRRTEARESFFGRNVLELCKEADMVFMGLHGSNGEDGKVQATFDLLGIRYTGTDYLSSAISMSKELAKKVLVPEGIPMPKGVTLHKGHKIEYVPFPCVVKPCCGGSSVGVSIAHNEKEFEDALDEAFSYEDTVLVEEFVDGREFSVAVLDGKALPVIEIEPLEGFYDYKNKYKAGSTKETCPANIPEDIASQMQFWAEKCCQAAGVTTYARVDELLDKNNNIFCLEINTLPGMTDTSLIPQEAAAVGISYDELTEKIIEISLAKYE</sequence>
<evidence type="ECO:0000256" key="11">
    <source>
        <dbReference type="PIRSR" id="PIRSR039102-1"/>
    </source>
</evidence>
<dbReference type="InterPro" id="IPR011761">
    <property type="entry name" value="ATP-grasp"/>
</dbReference>
<feature type="binding site" evidence="12">
    <location>
        <position position="342"/>
    </location>
    <ligand>
        <name>Mg(2+)</name>
        <dbReference type="ChEBI" id="CHEBI:18420"/>
        <label>2</label>
    </ligand>
</feature>
<dbReference type="GO" id="GO:0046872">
    <property type="term" value="F:metal ion binding"/>
    <property type="evidence" value="ECO:0007669"/>
    <property type="project" value="UniProtKB-KW"/>
</dbReference>
<dbReference type="HAMAP" id="MF_00047">
    <property type="entry name" value="Dala_Dala_lig"/>
    <property type="match status" value="1"/>
</dbReference>
<dbReference type="InterPro" id="IPR000291">
    <property type="entry name" value="D-Ala_lig_Van_CS"/>
</dbReference>
<feature type="active site" evidence="11">
    <location>
        <position position="52"/>
    </location>
</feature>
<dbReference type="PROSITE" id="PS50975">
    <property type="entry name" value="ATP_GRASP"/>
    <property type="match status" value="1"/>
</dbReference>
<dbReference type="PANTHER" id="PTHR23132">
    <property type="entry name" value="D-ALANINE--D-ALANINE LIGASE"/>
    <property type="match status" value="1"/>
</dbReference>
<evidence type="ECO:0000256" key="7">
    <source>
        <dbReference type="ARBA" id="ARBA00022960"/>
    </source>
</evidence>
<dbReference type="GO" id="GO:0008716">
    <property type="term" value="F:D-alanine-D-alanine ligase activity"/>
    <property type="evidence" value="ECO:0007669"/>
    <property type="project" value="UniProtKB-UniRule"/>
</dbReference>
<evidence type="ECO:0000256" key="12">
    <source>
        <dbReference type="PIRSR" id="PIRSR039102-3"/>
    </source>
</evidence>
<evidence type="ECO:0000259" key="14">
    <source>
        <dbReference type="PROSITE" id="PS50975"/>
    </source>
</evidence>
<dbReference type="STRING" id="515620.EUBELI_00604"/>
<feature type="active site" evidence="11">
    <location>
        <position position="353"/>
    </location>
</feature>
<dbReference type="eggNOG" id="COG1181">
    <property type="taxonomic scope" value="Bacteria"/>
</dbReference>
<dbReference type="Proteomes" id="UP000001476">
    <property type="component" value="Chromosome"/>
</dbReference>
<name>C4Z4D3_LACE2</name>
<dbReference type="SUPFAM" id="SSF52440">
    <property type="entry name" value="PreATP-grasp domain"/>
    <property type="match status" value="1"/>
</dbReference>
<evidence type="ECO:0000256" key="5">
    <source>
        <dbReference type="ARBA" id="ARBA00022741"/>
    </source>
</evidence>
<keyword evidence="3 10" id="KW-0963">Cytoplasm</keyword>
<reference evidence="15 16" key="1">
    <citation type="journal article" date="2009" name="Proc. Natl. Acad. Sci. U.S.A.">
        <title>Characterizing a model human gut microbiota composed of members of its two dominant bacterial phyla.</title>
        <authorList>
            <person name="Mahowald M.A."/>
            <person name="Rey F.E."/>
            <person name="Seedorf H."/>
            <person name="Turnbaugh P.J."/>
            <person name="Fulton R.S."/>
            <person name="Wollam A."/>
            <person name="Shah N."/>
            <person name="Wang C."/>
            <person name="Magrini V."/>
            <person name="Wilson R.K."/>
            <person name="Cantarel B.L."/>
            <person name="Coutinho P.M."/>
            <person name="Henrissat B."/>
            <person name="Crock L.W."/>
            <person name="Russell A."/>
            <person name="Verberkmoes N.C."/>
            <person name="Hettich R.L."/>
            <person name="Gordon J.I."/>
        </authorList>
    </citation>
    <scope>NUCLEOTIDE SEQUENCE [LARGE SCALE GENOMIC DNA]</scope>
    <source>
        <strain evidence="16">ATCC 27750 / DSM 3376 / VPI C15-48 / C15-B4</strain>
    </source>
</reference>
<dbReference type="EMBL" id="CP001104">
    <property type="protein sequence ID" value="ACR71617.1"/>
    <property type="molecule type" value="Genomic_DNA"/>
</dbReference>
<comment type="pathway">
    <text evidence="10">Cell wall biogenesis; peptidoglycan biosynthesis.</text>
</comment>
<dbReference type="InterPro" id="IPR005905">
    <property type="entry name" value="D_ala_D_ala"/>
</dbReference>
<keyword evidence="12" id="KW-0464">Manganese</keyword>
<gene>
    <name evidence="10" type="primary">ddl</name>
    <name evidence="15" type="ordered locus">EUBELI_00604</name>
</gene>
<accession>C4Z4D3</accession>
<comment type="function">
    <text evidence="10">Cell wall formation.</text>
</comment>
<dbReference type="PROSITE" id="PS00843">
    <property type="entry name" value="DALA_DALA_LIGASE_1"/>
    <property type="match status" value="1"/>
</dbReference>
<dbReference type="GO" id="GO:0009252">
    <property type="term" value="P:peptidoglycan biosynthetic process"/>
    <property type="evidence" value="ECO:0007669"/>
    <property type="project" value="UniProtKB-UniRule"/>
</dbReference>
<keyword evidence="9 10" id="KW-0961">Cell wall biogenesis/degradation</keyword>
<evidence type="ECO:0000256" key="6">
    <source>
        <dbReference type="ARBA" id="ARBA00022840"/>
    </source>
</evidence>
<evidence type="ECO:0000313" key="15">
    <source>
        <dbReference type="EMBL" id="ACR71617.1"/>
    </source>
</evidence>
<dbReference type="SUPFAM" id="SSF56059">
    <property type="entry name" value="Glutathione synthetase ATP-binding domain-like"/>
    <property type="match status" value="1"/>
</dbReference>
<evidence type="ECO:0000256" key="13">
    <source>
        <dbReference type="PROSITE-ProRule" id="PRU00409"/>
    </source>
</evidence>
<dbReference type="InterPro" id="IPR016185">
    <property type="entry name" value="PreATP-grasp_dom_sf"/>
</dbReference>
<dbReference type="Pfam" id="PF01820">
    <property type="entry name" value="Dala_Dala_lig_N"/>
    <property type="match status" value="1"/>
</dbReference>
<protein>
    <recommendedName>
        <fullName evidence="10">D-alanine--D-alanine ligase</fullName>
        <ecNumber evidence="10">6.3.2.4</ecNumber>
    </recommendedName>
    <alternativeName>
        <fullName evidence="10">D-Ala-D-Ala ligase</fullName>
    </alternativeName>
    <alternativeName>
        <fullName evidence="10">D-alanylalanine synthetase</fullName>
    </alternativeName>
</protein>
<dbReference type="InterPro" id="IPR011127">
    <property type="entry name" value="Dala_Dala_lig_N"/>
</dbReference>
<comment type="catalytic activity">
    <reaction evidence="10">
        <text>2 D-alanine + ATP = D-alanyl-D-alanine + ADP + phosphate + H(+)</text>
        <dbReference type="Rhea" id="RHEA:11224"/>
        <dbReference type="ChEBI" id="CHEBI:15378"/>
        <dbReference type="ChEBI" id="CHEBI:30616"/>
        <dbReference type="ChEBI" id="CHEBI:43474"/>
        <dbReference type="ChEBI" id="CHEBI:57416"/>
        <dbReference type="ChEBI" id="CHEBI:57822"/>
        <dbReference type="ChEBI" id="CHEBI:456216"/>
        <dbReference type="EC" id="6.3.2.4"/>
    </reaction>
</comment>
<dbReference type="GO" id="GO:0071555">
    <property type="term" value="P:cell wall organization"/>
    <property type="evidence" value="ECO:0007669"/>
    <property type="project" value="UniProtKB-KW"/>
</dbReference>
<dbReference type="EC" id="6.3.2.4" evidence="10"/>
<dbReference type="InterPro" id="IPR013815">
    <property type="entry name" value="ATP_grasp_subdomain_1"/>
</dbReference>
<dbReference type="UniPathway" id="UPA00219"/>
<keyword evidence="12" id="KW-0479">Metal-binding</keyword>